<gene>
    <name evidence="1" type="ORF">ACOC_LOCUS13038</name>
</gene>
<dbReference type="EMBL" id="UYYA01005426">
    <property type="protein sequence ID" value="VDM64623.1"/>
    <property type="molecule type" value="Genomic_DNA"/>
</dbReference>
<protein>
    <submittedName>
        <fullName evidence="3">Ovule protein</fullName>
    </submittedName>
</protein>
<dbReference type="AlphaFoldDB" id="A0A0R3Q1W2"/>
<dbReference type="Proteomes" id="UP000267027">
    <property type="component" value="Unassembled WGS sequence"/>
</dbReference>
<proteinExistence type="predicted"/>
<evidence type="ECO:0000313" key="2">
    <source>
        <dbReference type="Proteomes" id="UP000267027"/>
    </source>
</evidence>
<organism evidence="3">
    <name type="scientific">Angiostrongylus costaricensis</name>
    <name type="common">Nematode worm</name>
    <dbReference type="NCBI Taxonomy" id="334426"/>
    <lineage>
        <taxon>Eukaryota</taxon>
        <taxon>Metazoa</taxon>
        <taxon>Ecdysozoa</taxon>
        <taxon>Nematoda</taxon>
        <taxon>Chromadorea</taxon>
        <taxon>Rhabditida</taxon>
        <taxon>Rhabditina</taxon>
        <taxon>Rhabditomorpha</taxon>
        <taxon>Strongyloidea</taxon>
        <taxon>Metastrongylidae</taxon>
        <taxon>Angiostrongylus</taxon>
    </lineage>
</organism>
<accession>A0A0R3Q1W2</accession>
<evidence type="ECO:0000313" key="1">
    <source>
        <dbReference type="EMBL" id="VDM64623.1"/>
    </source>
</evidence>
<dbReference type="WBParaSite" id="ACOC_0001303701-mRNA-1">
    <property type="protein sequence ID" value="ACOC_0001303701-mRNA-1"/>
    <property type="gene ID" value="ACOC_0001303701"/>
</dbReference>
<reference evidence="3" key="1">
    <citation type="submission" date="2017-02" db="UniProtKB">
        <authorList>
            <consortium name="WormBaseParasite"/>
        </authorList>
    </citation>
    <scope>IDENTIFICATION</scope>
</reference>
<keyword evidence="2" id="KW-1185">Reference proteome</keyword>
<evidence type="ECO:0000313" key="3">
    <source>
        <dbReference type="WBParaSite" id="ACOC_0001303701-mRNA-1"/>
    </source>
</evidence>
<sequence length="62" mass="7094">MEMAVGIVQLAINWTTATKQHKCRQYIEVDSKRIRGEIVCSYNCTLSLALDHLASKFYTENT</sequence>
<name>A0A0R3Q1W2_ANGCS</name>
<reference evidence="1 2" key="2">
    <citation type="submission" date="2018-11" db="EMBL/GenBank/DDBJ databases">
        <authorList>
            <consortium name="Pathogen Informatics"/>
        </authorList>
    </citation>
    <scope>NUCLEOTIDE SEQUENCE [LARGE SCALE GENOMIC DNA]</scope>
    <source>
        <strain evidence="1 2">Costa Rica</strain>
    </source>
</reference>